<reference evidence="2 3" key="1">
    <citation type="submission" date="2012-06" db="EMBL/GenBank/DDBJ databases">
        <title>Complete sequence of Thiocystis violascens DSM 198.</title>
        <authorList>
            <consortium name="US DOE Joint Genome Institute"/>
            <person name="Lucas S."/>
            <person name="Han J."/>
            <person name="Lapidus A."/>
            <person name="Cheng J.-F."/>
            <person name="Goodwin L."/>
            <person name="Pitluck S."/>
            <person name="Peters L."/>
            <person name="Ovchinnikova G."/>
            <person name="Teshima H."/>
            <person name="Detter J.C."/>
            <person name="Han C."/>
            <person name="Tapia R."/>
            <person name="Land M."/>
            <person name="Hauser L."/>
            <person name="Kyrpides N."/>
            <person name="Ivanova N."/>
            <person name="Pagani I."/>
            <person name="Vogl K."/>
            <person name="Liu Z."/>
            <person name="Frigaard N.-U."/>
            <person name="Bryant D."/>
            <person name="Woyke T."/>
        </authorList>
    </citation>
    <scope>NUCLEOTIDE SEQUENCE [LARGE SCALE GENOMIC DNA]</scope>
    <source>
        <strain evidence="3">ATCC 17096 / DSM 198 / 6111</strain>
    </source>
</reference>
<dbReference type="AlphaFoldDB" id="I3Y7C7"/>
<organism evidence="2 3">
    <name type="scientific">Thiocystis violascens (strain ATCC 17096 / DSM 198 / 6111)</name>
    <name type="common">Chromatium violascens</name>
    <dbReference type="NCBI Taxonomy" id="765911"/>
    <lineage>
        <taxon>Bacteria</taxon>
        <taxon>Pseudomonadati</taxon>
        <taxon>Pseudomonadota</taxon>
        <taxon>Gammaproteobacteria</taxon>
        <taxon>Chromatiales</taxon>
        <taxon>Chromatiaceae</taxon>
        <taxon>Thiocystis</taxon>
    </lineage>
</organism>
<dbReference type="eggNOG" id="COG1832">
    <property type="taxonomic scope" value="Bacteria"/>
</dbReference>
<dbReference type="SUPFAM" id="SSF51735">
    <property type="entry name" value="NAD(P)-binding Rossmann-fold domains"/>
    <property type="match status" value="1"/>
</dbReference>
<evidence type="ECO:0000313" key="3">
    <source>
        <dbReference type="Proteomes" id="UP000006062"/>
    </source>
</evidence>
<protein>
    <submittedName>
        <fullName evidence="2">Putative CoA-binding protein</fullName>
    </submittedName>
</protein>
<feature type="domain" description="CoA-binding" evidence="1">
    <location>
        <begin position="13"/>
        <end position="123"/>
    </location>
</feature>
<dbReference type="InterPro" id="IPR003781">
    <property type="entry name" value="CoA-bd"/>
</dbReference>
<evidence type="ECO:0000313" key="2">
    <source>
        <dbReference type="EMBL" id="AFL72895.1"/>
    </source>
</evidence>
<dbReference type="HOGENOM" id="CLU_1784566_0_0_6"/>
<accession>I3Y7C7</accession>
<dbReference type="KEGG" id="tvi:Thivi_0857"/>
<gene>
    <name evidence="2" type="ordered locus">Thivi_0857</name>
</gene>
<dbReference type="EMBL" id="CP003154">
    <property type="protein sequence ID" value="AFL72895.1"/>
    <property type="molecule type" value="Genomic_DNA"/>
</dbReference>
<name>I3Y7C7_THIV6</name>
<dbReference type="Gene3D" id="3.40.50.720">
    <property type="entry name" value="NAD(P)-binding Rossmann-like Domain"/>
    <property type="match status" value="1"/>
</dbReference>
<dbReference type="Proteomes" id="UP000006062">
    <property type="component" value="Chromosome"/>
</dbReference>
<dbReference type="OrthoDB" id="5767474at2"/>
<sequence length="145" mass="15616">MASNYETFFTLSSYAVVGRSQAKPFPILSYRGLKAMGKTVYAVDPSANFIDGDVAYPGLAQLPGPVEGLIVEVPKAETRDWIAAAAAAGIRDVWVHMAHDTPEAIALAAEKGINLRTGTCAVMYLNPGLSYHSIHKLIMKMVGKY</sequence>
<keyword evidence="3" id="KW-1185">Reference proteome</keyword>
<dbReference type="STRING" id="765911.Thivi_0857"/>
<evidence type="ECO:0000259" key="1">
    <source>
        <dbReference type="Pfam" id="PF13380"/>
    </source>
</evidence>
<dbReference type="InterPro" id="IPR036291">
    <property type="entry name" value="NAD(P)-bd_dom_sf"/>
</dbReference>
<proteinExistence type="predicted"/>
<dbReference type="RefSeq" id="WP_014777383.1">
    <property type="nucleotide sequence ID" value="NC_018012.1"/>
</dbReference>
<dbReference type="Pfam" id="PF13380">
    <property type="entry name" value="CoA_binding_2"/>
    <property type="match status" value="1"/>
</dbReference>